<name>A0ABV8L599_9NOCA</name>
<comment type="caution">
    <text evidence="1">The sequence shown here is derived from an EMBL/GenBank/DDBJ whole genome shotgun (WGS) entry which is preliminary data.</text>
</comment>
<dbReference type="EMBL" id="JBHSBA010000005">
    <property type="protein sequence ID" value="MFC4125690.1"/>
    <property type="molecule type" value="Genomic_DNA"/>
</dbReference>
<gene>
    <name evidence="1" type="ORF">ACFOW8_12185</name>
</gene>
<keyword evidence="2" id="KW-1185">Reference proteome</keyword>
<evidence type="ECO:0000313" key="2">
    <source>
        <dbReference type="Proteomes" id="UP001595767"/>
    </source>
</evidence>
<evidence type="ECO:0000313" key="1">
    <source>
        <dbReference type="EMBL" id="MFC4125690.1"/>
    </source>
</evidence>
<dbReference type="Proteomes" id="UP001595767">
    <property type="component" value="Unassembled WGS sequence"/>
</dbReference>
<organism evidence="1 2">
    <name type="scientific">Nocardia rhizosphaerae</name>
    <dbReference type="NCBI Taxonomy" id="1691571"/>
    <lineage>
        <taxon>Bacteria</taxon>
        <taxon>Bacillati</taxon>
        <taxon>Actinomycetota</taxon>
        <taxon>Actinomycetes</taxon>
        <taxon>Mycobacteriales</taxon>
        <taxon>Nocardiaceae</taxon>
        <taxon>Nocardia</taxon>
    </lineage>
</organism>
<dbReference type="RefSeq" id="WP_378550160.1">
    <property type="nucleotide sequence ID" value="NZ_JBHSBA010000005.1"/>
</dbReference>
<accession>A0ABV8L599</accession>
<protein>
    <recommendedName>
        <fullName evidence="3">Excreted virulence factor EspC, type VII ESX diderm</fullName>
    </recommendedName>
</protein>
<evidence type="ECO:0008006" key="3">
    <source>
        <dbReference type="Google" id="ProtNLM"/>
    </source>
</evidence>
<sequence length="83" mass="9340">MRDQVRADLRTATEFVQEARAVAGVRGRGIGRLADRVRRDVTAEARAFADDITDLADAALRSRTDSRRSRISDAITRRSRRGR</sequence>
<reference evidence="2" key="1">
    <citation type="journal article" date="2019" name="Int. J. Syst. Evol. Microbiol.">
        <title>The Global Catalogue of Microorganisms (GCM) 10K type strain sequencing project: providing services to taxonomists for standard genome sequencing and annotation.</title>
        <authorList>
            <consortium name="The Broad Institute Genomics Platform"/>
            <consortium name="The Broad Institute Genome Sequencing Center for Infectious Disease"/>
            <person name="Wu L."/>
            <person name="Ma J."/>
        </authorList>
    </citation>
    <scope>NUCLEOTIDE SEQUENCE [LARGE SCALE GENOMIC DNA]</scope>
    <source>
        <strain evidence="2">CGMCC 4.7204</strain>
    </source>
</reference>
<proteinExistence type="predicted"/>